<feature type="region of interest" description="Disordered" evidence="3">
    <location>
        <begin position="63"/>
        <end position="83"/>
    </location>
</feature>
<dbReference type="eggNOG" id="ENOG502ZAMJ">
    <property type="taxonomic scope" value="Bacteria"/>
</dbReference>
<dbReference type="NCBIfam" id="NF001469">
    <property type="entry name" value="PRK00325.1-4"/>
    <property type="match status" value="1"/>
</dbReference>
<dbReference type="GO" id="GO:0042597">
    <property type="term" value="C:periplasmic space"/>
    <property type="evidence" value="ECO:0007669"/>
    <property type="project" value="InterPro"/>
</dbReference>
<dbReference type="KEGG" id="mno:Mnod_5878"/>
<dbReference type="AlphaFoldDB" id="B8ISQ7"/>
<evidence type="ECO:0000313" key="7">
    <source>
        <dbReference type="Proteomes" id="UP000008207"/>
    </source>
</evidence>
<evidence type="ECO:0000256" key="2">
    <source>
        <dbReference type="ARBA" id="ARBA00023239"/>
    </source>
</evidence>
<dbReference type="RefSeq" id="WP_015932304.1">
    <property type="nucleotide sequence ID" value="NC_011894.1"/>
</dbReference>
<dbReference type="SUPFAM" id="SSF48230">
    <property type="entry name" value="Chondroitin AC/alginate lyase"/>
    <property type="match status" value="1"/>
</dbReference>
<dbReference type="Gene3D" id="1.50.10.100">
    <property type="entry name" value="Chondroitin AC/alginate lyase"/>
    <property type="match status" value="1"/>
</dbReference>
<feature type="signal peptide" evidence="4">
    <location>
        <begin position="1"/>
        <end position="18"/>
    </location>
</feature>
<gene>
    <name evidence="6" type="ordered locus">Mnod_5878</name>
</gene>
<dbReference type="Proteomes" id="UP000008207">
    <property type="component" value="Chromosome"/>
</dbReference>
<feature type="compositionally biased region" description="Basic and acidic residues" evidence="3">
    <location>
        <begin position="66"/>
        <end position="83"/>
    </location>
</feature>
<dbReference type="HOGENOM" id="CLU_064286_0_0_5"/>
<keyword evidence="2 6" id="KW-0456">Lyase</keyword>
<dbReference type="CAZy" id="PL5">
    <property type="family name" value="Polysaccharide Lyase Family 5"/>
</dbReference>
<dbReference type="Pfam" id="PF05426">
    <property type="entry name" value="Alginate_lyase"/>
    <property type="match status" value="1"/>
</dbReference>
<organism evidence="6 7">
    <name type="scientific">Methylobacterium nodulans (strain LMG 21967 / CNCM I-2342 / ORS 2060)</name>
    <dbReference type="NCBI Taxonomy" id="460265"/>
    <lineage>
        <taxon>Bacteria</taxon>
        <taxon>Pseudomonadati</taxon>
        <taxon>Pseudomonadota</taxon>
        <taxon>Alphaproteobacteria</taxon>
        <taxon>Hyphomicrobiales</taxon>
        <taxon>Methylobacteriaceae</taxon>
        <taxon>Methylobacterium</taxon>
    </lineage>
</organism>
<feature type="domain" description="Alginate lyase" evidence="5">
    <location>
        <begin position="62"/>
        <end position="304"/>
    </location>
</feature>
<feature type="chain" id="PRO_5002874618" evidence="4">
    <location>
        <begin position="19"/>
        <end position="376"/>
    </location>
</feature>
<keyword evidence="7" id="KW-1185">Reference proteome</keyword>
<dbReference type="GO" id="GO:0016829">
    <property type="term" value="F:lyase activity"/>
    <property type="evidence" value="ECO:0007669"/>
    <property type="project" value="UniProtKB-KW"/>
</dbReference>
<dbReference type="InterPro" id="IPR008929">
    <property type="entry name" value="Chondroitin_lyas"/>
</dbReference>
<evidence type="ECO:0000313" key="6">
    <source>
        <dbReference type="EMBL" id="ACL60706.1"/>
    </source>
</evidence>
<protein>
    <submittedName>
        <fullName evidence="6">Alginate lyase</fullName>
    </submittedName>
</protein>
<name>B8ISQ7_METNO</name>
<dbReference type="InterPro" id="IPR008397">
    <property type="entry name" value="Alginate_lyase_dom"/>
</dbReference>
<accession>B8ISQ7</accession>
<evidence type="ECO:0000259" key="5">
    <source>
        <dbReference type="Pfam" id="PF05426"/>
    </source>
</evidence>
<evidence type="ECO:0000256" key="4">
    <source>
        <dbReference type="SAM" id="SignalP"/>
    </source>
</evidence>
<evidence type="ECO:0000256" key="3">
    <source>
        <dbReference type="SAM" id="MobiDB-lite"/>
    </source>
</evidence>
<dbReference type="EMBL" id="CP001349">
    <property type="protein sequence ID" value="ACL60706.1"/>
    <property type="molecule type" value="Genomic_DNA"/>
</dbReference>
<evidence type="ECO:0000256" key="1">
    <source>
        <dbReference type="ARBA" id="ARBA00022729"/>
    </source>
</evidence>
<proteinExistence type="predicted"/>
<dbReference type="STRING" id="460265.Mnod_5878"/>
<sequence>MMRPPLIPLALLAGLALAAPTAAGSPVASGFEVERARALLGRPSGAFACPPVVEPVVDMAGLQSRYDPKDPTQSRVSPAREQHEAARGGRLMAFVTGLARIADQAVLSRPRNPDHAACALRWIAAWAREDALFANAAANDEVGRHQAVMTQAWQLSGVAATMLKVAPRPPGPDEAASRAWIGKLARSVMDEYRADNQWSRHGANHLYWAGLAVGLAGAVLQEPEMRAFALDALHRGIADIDAAGALRHEMARGPRAMVYQHFASLALVVLVRYAEANGQGLDPQSEAAFVRMLAFTAAETRDPGRAQERSGARPLPTMNRASLAWIDPILPWAAARHPALADTLRTLITDAAARPSWHAYLGGNASLVLNPEGSAP</sequence>
<keyword evidence="1 4" id="KW-0732">Signal</keyword>
<dbReference type="OrthoDB" id="7210452at2"/>
<reference evidence="6 7" key="1">
    <citation type="submission" date="2009-01" db="EMBL/GenBank/DDBJ databases">
        <title>Complete sequence of chromosome of Methylobacterium nodulans ORS 2060.</title>
        <authorList>
            <consortium name="US DOE Joint Genome Institute"/>
            <person name="Lucas S."/>
            <person name="Copeland A."/>
            <person name="Lapidus A."/>
            <person name="Glavina del Rio T."/>
            <person name="Dalin E."/>
            <person name="Tice H."/>
            <person name="Bruce D."/>
            <person name="Goodwin L."/>
            <person name="Pitluck S."/>
            <person name="Sims D."/>
            <person name="Brettin T."/>
            <person name="Detter J.C."/>
            <person name="Han C."/>
            <person name="Larimer F."/>
            <person name="Land M."/>
            <person name="Hauser L."/>
            <person name="Kyrpides N."/>
            <person name="Ivanova N."/>
            <person name="Marx C.J."/>
            <person name="Richardson P."/>
        </authorList>
    </citation>
    <scope>NUCLEOTIDE SEQUENCE [LARGE SCALE GENOMIC DNA]</scope>
    <source>
        <strain evidence="7">LMG 21967 / CNCM I-2342 / ORS 2060</strain>
    </source>
</reference>